<sequence length="293" mass="31497">MSLPRVRAVLHHELASARRQTDDVDAKDIAEYTWPLLVGAAAVGVIGVVPLLVIRNDDAENAEMVPLLGSMALVFICAAVVAWLFAVVISGLVVMVVYRTAPSSTSHLVLQMLRDSFTRVNDSSGSIVLLALLAGLVSLAIGLPTRTTDEEAHSVLDDLLAAQVGVLIFVLGFAFITETVRCSADIVDDQSPLLAWPWSLLIASLSWVLATVAGPFEATRMLAVLLHEWLPAENDGVPSSQLIAELVPPSARWWLAFGALPVIAVLWAYQAWKQGGFVALRAFLSEVTEPEKA</sequence>
<feature type="transmembrane region" description="Helical" evidence="1">
    <location>
        <begin position="155"/>
        <end position="176"/>
    </location>
</feature>
<keyword evidence="1" id="KW-0812">Transmembrane</keyword>
<accession>A0A2G5PCQ9</accession>
<proteinExistence type="predicted"/>
<keyword evidence="1" id="KW-0472">Membrane</keyword>
<evidence type="ECO:0000313" key="3">
    <source>
        <dbReference type="Proteomes" id="UP000230551"/>
    </source>
</evidence>
<keyword evidence="1" id="KW-1133">Transmembrane helix</keyword>
<name>A0A2G5PCQ9_9MYCO</name>
<feature type="transmembrane region" description="Helical" evidence="1">
    <location>
        <begin position="32"/>
        <end position="53"/>
    </location>
</feature>
<dbReference type="AlphaFoldDB" id="A0A2G5PCQ9"/>
<feature type="transmembrane region" description="Helical" evidence="1">
    <location>
        <begin position="123"/>
        <end position="143"/>
    </location>
</feature>
<protein>
    <submittedName>
        <fullName evidence="2">Uncharacterized protein</fullName>
    </submittedName>
</protein>
<reference evidence="2 3" key="1">
    <citation type="journal article" date="2017" name="Infect. Genet. Evol.">
        <title>The new phylogeny of the genus Mycobacterium: The old and the news.</title>
        <authorList>
            <person name="Tortoli E."/>
            <person name="Fedrizzi T."/>
            <person name="Meehan C.J."/>
            <person name="Trovato A."/>
            <person name="Grottola A."/>
            <person name="Giacobazzi E."/>
            <person name="Serpini G.F."/>
            <person name="Tagliazucchi S."/>
            <person name="Fabio A."/>
            <person name="Bettua C."/>
            <person name="Bertorelli R."/>
            <person name="Frascaro F."/>
            <person name="De Sanctis V."/>
            <person name="Pecorari M."/>
            <person name="Jousson O."/>
            <person name="Segata N."/>
            <person name="Cirillo D.M."/>
        </authorList>
    </citation>
    <scope>NUCLEOTIDE SEQUENCE [LARGE SCALE GENOMIC DNA]</scope>
    <source>
        <strain evidence="2 3">CIP1034565</strain>
    </source>
</reference>
<dbReference type="Proteomes" id="UP000230551">
    <property type="component" value="Unassembled WGS sequence"/>
</dbReference>
<feature type="transmembrane region" description="Helical" evidence="1">
    <location>
        <begin position="196"/>
        <end position="216"/>
    </location>
</feature>
<evidence type="ECO:0000313" key="2">
    <source>
        <dbReference type="EMBL" id="PIB76121.1"/>
    </source>
</evidence>
<dbReference type="EMBL" id="PDCN02000006">
    <property type="protein sequence ID" value="PIB76121.1"/>
    <property type="molecule type" value="Genomic_DNA"/>
</dbReference>
<gene>
    <name evidence="2" type="ORF">CQY22_006995</name>
</gene>
<organism evidence="2 3">
    <name type="scientific">Mycolicibacterium brumae</name>
    <dbReference type="NCBI Taxonomy" id="85968"/>
    <lineage>
        <taxon>Bacteria</taxon>
        <taxon>Bacillati</taxon>
        <taxon>Actinomycetota</taxon>
        <taxon>Actinomycetes</taxon>
        <taxon>Mycobacteriales</taxon>
        <taxon>Mycobacteriaceae</taxon>
        <taxon>Mycolicibacterium</taxon>
    </lineage>
</organism>
<feature type="transmembrane region" description="Helical" evidence="1">
    <location>
        <begin position="253"/>
        <end position="272"/>
    </location>
</feature>
<feature type="transmembrane region" description="Helical" evidence="1">
    <location>
        <begin position="65"/>
        <end position="98"/>
    </location>
</feature>
<dbReference type="OrthoDB" id="4369732at2"/>
<evidence type="ECO:0000256" key="1">
    <source>
        <dbReference type="SAM" id="Phobius"/>
    </source>
</evidence>
<dbReference type="STRING" id="85968.GCA_900073015_00087"/>
<keyword evidence="3" id="KW-1185">Reference proteome</keyword>
<comment type="caution">
    <text evidence="2">The sequence shown here is derived from an EMBL/GenBank/DDBJ whole genome shotgun (WGS) entry which is preliminary data.</text>
</comment>